<keyword evidence="14 19" id="KW-0472">Membrane</keyword>
<evidence type="ECO:0000256" key="12">
    <source>
        <dbReference type="ARBA" id="ARBA00022840"/>
    </source>
</evidence>
<dbReference type="PANTHER" id="PTHR48006:SF72">
    <property type="entry name" value="LRR RECEPTOR-LIKE SERINE_THREONINE-PROTEIN KINASE RFK1-RELATED"/>
    <property type="match status" value="1"/>
</dbReference>
<dbReference type="InterPro" id="IPR001611">
    <property type="entry name" value="Leu-rich_rpt"/>
</dbReference>
<dbReference type="InterPro" id="IPR008271">
    <property type="entry name" value="Ser/Thr_kinase_AS"/>
</dbReference>
<evidence type="ECO:0000313" key="23">
    <source>
        <dbReference type="Proteomes" id="UP001172457"/>
    </source>
</evidence>
<reference evidence="22" key="1">
    <citation type="submission" date="2023-03" db="EMBL/GenBank/DDBJ databases">
        <title>Chromosome-scale reference genome and RAD-based genetic map of yellow starthistle (Centaurea solstitialis) reveal putative structural variation and QTLs associated with invader traits.</title>
        <authorList>
            <person name="Reatini B."/>
            <person name="Cang F.A."/>
            <person name="Jiang Q."/>
            <person name="Mckibben M.T.W."/>
            <person name="Barker M.S."/>
            <person name="Rieseberg L.H."/>
            <person name="Dlugosch K.M."/>
        </authorList>
    </citation>
    <scope>NUCLEOTIDE SEQUENCE</scope>
    <source>
        <strain evidence="22">CAN-66</strain>
        <tissue evidence="22">Leaf</tissue>
    </source>
</reference>
<dbReference type="FunFam" id="1.10.510.10:FF:000044">
    <property type="entry name" value="Putative LRR receptor-like serine/threonine-protein kinase"/>
    <property type="match status" value="1"/>
</dbReference>
<evidence type="ECO:0000256" key="20">
    <source>
        <dbReference type="SAM" id="SignalP"/>
    </source>
</evidence>
<dbReference type="CDD" id="cd14066">
    <property type="entry name" value="STKc_IRAK"/>
    <property type="match status" value="1"/>
</dbReference>
<dbReference type="FunFam" id="2.60.120.430:FF:000004">
    <property type="entry name" value="Putative leucine-rich repeat receptor-like serine/threonine-protein kinase"/>
    <property type="match status" value="1"/>
</dbReference>
<evidence type="ECO:0000256" key="9">
    <source>
        <dbReference type="ARBA" id="ARBA00022737"/>
    </source>
</evidence>
<dbReference type="Gene3D" id="1.10.510.10">
    <property type="entry name" value="Transferase(Phosphotransferase) domain 1"/>
    <property type="match status" value="1"/>
</dbReference>
<evidence type="ECO:0000256" key="11">
    <source>
        <dbReference type="ARBA" id="ARBA00022777"/>
    </source>
</evidence>
<dbReference type="InterPro" id="IPR032675">
    <property type="entry name" value="LRR_dom_sf"/>
</dbReference>
<dbReference type="SMART" id="SM00220">
    <property type="entry name" value="S_TKc"/>
    <property type="match status" value="1"/>
</dbReference>
<dbReference type="Pfam" id="PF07714">
    <property type="entry name" value="PK_Tyr_Ser-Thr"/>
    <property type="match status" value="1"/>
</dbReference>
<keyword evidence="8 20" id="KW-0732">Signal</keyword>
<dbReference type="GO" id="GO:0004674">
    <property type="term" value="F:protein serine/threonine kinase activity"/>
    <property type="evidence" value="ECO:0007669"/>
    <property type="project" value="UniProtKB-KW"/>
</dbReference>
<comment type="catalytic activity">
    <reaction evidence="17">
        <text>L-threonyl-[protein] + ATP = O-phospho-L-threonyl-[protein] + ADP + H(+)</text>
        <dbReference type="Rhea" id="RHEA:46608"/>
        <dbReference type="Rhea" id="RHEA-COMP:11060"/>
        <dbReference type="Rhea" id="RHEA-COMP:11605"/>
        <dbReference type="ChEBI" id="CHEBI:15378"/>
        <dbReference type="ChEBI" id="CHEBI:30013"/>
        <dbReference type="ChEBI" id="CHEBI:30616"/>
        <dbReference type="ChEBI" id="CHEBI:61977"/>
        <dbReference type="ChEBI" id="CHEBI:456216"/>
        <dbReference type="EC" id="2.7.11.1"/>
    </reaction>
</comment>
<protein>
    <recommendedName>
        <fullName evidence="2">non-specific serine/threonine protein kinase</fullName>
        <ecNumber evidence="2">2.7.11.1</ecNumber>
    </recommendedName>
</protein>
<dbReference type="GO" id="GO:0016020">
    <property type="term" value="C:membrane"/>
    <property type="evidence" value="ECO:0007669"/>
    <property type="project" value="UniProtKB-SubCell"/>
</dbReference>
<evidence type="ECO:0000256" key="16">
    <source>
        <dbReference type="ARBA" id="ARBA00023180"/>
    </source>
</evidence>
<evidence type="ECO:0000256" key="2">
    <source>
        <dbReference type="ARBA" id="ARBA00012513"/>
    </source>
</evidence>
<evidence type="ECO:0000256" key="13">
    <source>
        <dbReference type="ARBA" id="ARBA00022989"/>
    </source>
</evidence>
<dbReference type="FunFam" id="3.80.10.10:FF:000433">
    <property type="entry name" value="Putative LRR receptor-like serine/threonine-protein kinase isoform A"/>
    <property type="match status" value="1"/>
</dbReference>
<feature type="domain" description="Protein kinase" evidence="21">
    <location>
        <begin position="631"/>
        <end position="908"/>
    </location>
</feature>
<keyword evidence="4" id="KW-0597">Phosphoprotein</keyword>
<evidence type="ECO:0000256" key="7">
    <source>
        <dbReference type="ARBA" id="ARBA00022692"/>
    </source>
</evidence>
<dbReference type="SUPFAM" id="SSF56112">
    <property type="entry name" value="Protein kinase-like (PK-like)"/>
    <property type="match status" value="1"/>
</dbReference>
<dbReference type="FunFam" id="3.30.200.20:FF:000217">
    <property type="entry name" value="probable LRR receptor-like serine/threonine-protein kinase At1g53430"/>
    <property type="match status" value="1"/>
</dbReference>
<evidence type="ECO:0000256" key="1">
    <source>
        <dbReference type="ARBA" id="ARBA00004479"/>
    </source>
</evidence>
<accession>A0AA38WVJ4</accession>
<keyword evidence="9" id="KW-0677">Repeat</keyword>
<evidence type="ECO:0000256" key="17">
    <source>
        <dbReference type="ARBA" id="ARBA00047899"/>
    </source>
</evidence>
<keyword evidence="16" id="KW-0325">Glycoprotein</keyword>
<evidence type="ECO:0000256" key="6">
    <source>
        <dbReference type="ARBA" id="ARBA00022679"/>
    </source>
</evidence>
<dbReference type="PANTHER" id="PTHR48006">
    <property type="entry name" value="LEUCINE-RICH REPEAT-CONTAINING PROTEIN DDB_G0281931-RELATED"/>
    <property type="match status" value="1"/>
</dbReference>
<keyword evidence="7 19" id="KW-0812">Transmembrane</keyword>
<comment type="caution">
    <text evidence="22">The sequence shown here is derived from an EMBL/GenBank/DDBJ whole genome shotgun (WGS) entry which is preliminary data.</text>
</comment>
<keyword evidence="10" id="KW-0547">Nucleotide-binding</keyword>
<dbReference type="GO" id="GO:0005524">
    <property type="term" value="F:ATP binding"/>
    <property type="evidence" value="ECO:0007669"/>
    <property type="project" value="UniProtKB-KW"/>
</dbReference>
<dbReference type="InterPro" id="IPR000719">
    <property type="entry name" value="Prot_kinase_dom"/>
</dbReference>
<evidence type="ECO:0000256" key="4">
    <source>
        <dbReference type="ARBA" id="ARBA00022553"/>
    </source>
</evidence>
<dbReference type="Pfam" id="PF00560">
    <property type="entry name" value="LRR_1"/>
    <property type="match status" value="3"/>
</dbReference>
<dbReference type="Gene3D" id="3.80.10.10">
    <property type="entry name" value="Ribonuclease Inhibitor"/>
    <property type="match status" value="1"/>
</dbReference>
<organism evidence="22 23">
    <name type="scientific">Centaurea solstitialis</name>
    <name type="common">yellow star-thistle</name>
    <dbReference type="NCBI Taxonomy" id="347529"/>
    <lineage>
        <taxon>Eukaryota</taxon>
        <taxon>Viridiplantae</taxon>
        <taxon>Streptophyta</taxon>
        <taxon>Embryophyta</taxon>
        <taxon>Tracheophyta</taxon>
        <taxon>Spermatophyta</taxon>
        <taxon>Magnoliopsida</taxon>
        <taxon>eudicotyledons</taxon>
        <taxon>Gunneridae</taxon>
        <taxon>Pentapetalae</taxon>
        <taxon>asterids</taxon>
        <taxon>campanulids</taxon>
        <taxon>Asterales</taxon>
        <taxon>Asteraceae</taxon>
        <taxon>Carduoideae</taxon>
        <taxon>Cardueae</taxon>
        <taxon>Centaureinae</taxon>
        <taxon>Centaurea</taxon>
    </lineage>
</organism>
<proteinExistence type="predicted"/>
<dbReference type="PROSITE" id="PS00108">
    <property type="entry name" value="PROTEIN_KINASE_ST"/>
    <property type="match status" value="1"/>
</dbReference>
<dbReference type="AlphaFoldDB" id="A0AA38WVJ4"/>
<dbReference type="EMBL" id="JARYMX010000001">
    <property type="protein sequence ID" value="KAJ9567066.1"/>
    <property type="molecule type" value="Genomic_DNA"/>
</dbReference>
<dbReference type="Pfam" id="PF11721">
    <property type="entry name" value="Malectin"/>
    <property type="match status" value="1"/>
</dbReference>
<name>A0AA38WVJ4_9ASTR</name>
<dbReference type="FunFam" id="3.80.10.10:FF:000041">
    <property type="entry name" value="LRR receptor-like serine/threonine-protein kinase ERECTA"/>
    <property type="match status" value="1"/>
</dbReference>
<evidence type="ECO:0000259" key="21">
    <source>
        <dbReference type="PROSITE" id="PS50011"/>
    </source>
</evidence>
<gene>
    <name evidence="22" type="ORF">OSB04_003032</name>
</gene>
<dbReference type="EC" id="2.7.11.1" evidence="2"/>
<feature type="signal peptide" evidence="20">
    <location>
        <begin position="1"/>
        <end position="26"/>
    </location>
</feature>
<feature type="transmembrane region" description="Helical" evidence="19">
    <location>
        <begin position="570"/>
        <end position="595"/>
    </location>
</feature>
<evidence type="ECO:0000256" key="3">
    <source>
        <dbReference type="ARBA" id="ARBA00022527"/>
    </source>
</evidence>
<keyword evidence="11" id="KW-0418">Kinase</keyword>
<dbReference type="Gene3D" id="2.60.120.430">
    <property type="entry name" value="Galactose-binding lectin"/>
    <property type="match status" value="1"/>
</dbReference>
<evidence type="ECO:0000256" key="10">
    <source>
        <dbReference type="ARBA" id="ARBA00022741"/>
    </source>
</evidence>
<dbReference type="InterPro" id="IPR011009">
    <property type="entry name" value="Kinase-like_dom_sf"/>
</dbReference>
<evidence type="ECO:0000256" key="19">
    <source>
        <dbReference type="SAM" id="Phobius"/>
    </source>
</evidence>
<feature type="chain" id="PRO_5041257895" description="non-specific serine/threonine protein kinase" evidence="20">
    <location>
        <begin position="27"/>
        <end position="969"/>
    </location>
</feature>
<evidence type="ECO:0000313" key="22">
    <source>
        <dbReference type="EMBL" id="KAJ9567066.1"/>
    </source>
</evidence>
<keyword evidence="13 19" id="KW-1133">Transmembrane helix</keyword>
<dbReference type="InterPro" id="IPR001245">
    <property type="entry name" value="Ser-Thr/Tyr_kinase_cat_dom"/>
</dbReference>
<dbReference type="SUPFAM" id="SSF52058">
    <property type="entry name" value="L domain-like"/>
    <property type="match status" value="1"/>
</dbReference>
<keyword evidence="12" id="KW-0067">ATP-binding</keyword>
<evidence type="ECO:0000256" key="18">
    <source>
        <dbReference type="ARBA" id="ARBA00048679"/>
    </source>
</evidence>
<dbReference type="PROSITE" id="PS50011">
    <property type="entry name" value="PROTEIN_KINASE_DOM"/>
    <property type="match status" value="1"/>
</dbReference>
<dbReference type="Gene3D" id="3.30.200.20">
    <property type="entry name" value="Phosphorylase Kinase, domain 1"/>
    <property type="match status" value="1"/>
</dbReference>
<keyword evidence="5" id="KW-0433">Leucine-rich repeat</keyword>
<keyword evidence="3" id="KW-0723">Serine/threonine-protein kinase</keyword>
<evidence type="ECO:0000256" key="14">
    <source>
        <dbReference type="ARBA" id="ARBA00023136"/>
    </source>
</evidence>
<keyword evidence="6" id="KW-0808">Transferase</keyword>
<evidence type="ECO:0000256" key="5">
    <source>
        <dbReference type="ARBA" id="ARBA00022614"/>
    </source>
</evidence>
<comment type="subcellular location">
    <subcellularLocation>
        <location evidence="1">Membrane</location>
        <topology evidence="1">Single-pass type I membrane protein</topology>
    </subcellularLocation>
</comment>
<dbReference type="Proteomes" id="UP001172457">
    <property type="component" value="Chromosome 1"/>
</dbReference>
<evidence type="ECO:0000256" key="8">
    <source>
        <dbReference type="ARBA" id="ARBA00022729"/>
    </source>
</evidence>
<dbReference type="InterPro" id="IPR021720">
    <property type="entry name" value="Malectin_dom"/>
</dbReference>
<sequence length="969" mass="107708">MELTKLSSLLSFLSLTLLMLLTSTESVVPQQEVEAVDSILTTMGATNWSFNGVTCMLDVIFEAPRLSQEANASVGCDYVANDSDWHVVRMYKLFTMKFQSLAGVLSPELMKLPYLYSIDFAYNYLNGTIPPEWGLTKLQEISVLGNRLTGKIPPELGNITTLTKLDLEANQLSGTVPSELGRLFNLKSLIMSSNQFTGTLPAALAELRNLTNFRINDNNFSGSIPDFIQNWRQLTRLEMVASGLEGPIPSNISLLKDLTDLRVADITGPAQGFPPLDNATGLIRLVLRNCNISGEIPAYVWQIRELEMLFLTGNMLSGDIPDSLLINGASVNTYVNLFRSSSTGNTVKDILACTEDVICPRYGCSLHVNSGGNDLMVRESNGDVLYEGDANVEGSASRLYISDRIWGFSSTGDFMDDNIFQNTRYIATLDNSTSLSSVYTTARLSPLSLVYFSHCLENGEYAVNLHFAELQFSNDHTYRSLGRRIFDVYVQGHLVKKDFNIEDEARGMGNPVVIPFNASVTNNILEIRFYWAGKGTTRFPRRGVYGPLVSAVSVNPYFKTCSAGGKKKKFAYVGIAIGASCFALLVLVVVVIIWWKCCFKHNKKKDKDFEGMELKTISFSLKQLKTATGNFNGTNKIGEGGFGPVYKGTLSDGSVIAVKQLSSESRQGNREFLNEVGVISCLQHPNLVKLHGCCIEGDQLMLVYEYMENNNLSNALFGLKNGRLMLDWPTRFKICVGIAKGLAFLHEESRLKIVHRDIKATNVLLDKDLNPKIADFGLARLHDEGQTHVSTRVAGTIGYMAPEYALWGFLSDKADVYSFGVLALEIVSGKNNTSYIARDNYICLLDWACQLGRSKNYEELFDERLGSKINKEEAETMVKVAILCTNGSPSIRPMMSEVVNMLEGRTYVPEIIPEASDYTEDLRFKAIRDFREDKFAQSSKTHDSTTIQTDPLFSMSSYDRSDIETIDTR</sequence>
<keyword evidence="15" id="KW-0675">Receptor</keyword>
<dbReference type="InterPro" id="IPR051824">
    <property type="entry name" value="LRR_Rcpt-Like_S/T_Kinase"/>
</dbReference>
<keyword evidence="23" id="KW-1185">Reference proteome</keyword>
<comment type="catalytic activity">
    <reaction evidence="18">
        <text>L-seryl-[protein] + ATP = O-phospho-L-seryl-[protein] + ADP + H(+)</text>
        <dbReference type="Rhea" id="RHEA:17989"/>
        <dbReference type="Rhea" id="RHEA-COMP:9863"/>
        <dbReference type="Rhea" id="RHEA-COMP:11604"/>
        <dbReference type="ChEBI" id="CHEBI:15378"/>
        <dbReference type="ChEBI" id="CHEBI:29999"/>
        <dbReference type="ChEBI" id="CHEBI:30616"/>
        <dbReference type="ChEBI" id="CHEBI:83421"/>
        <dbReference type="ChEBI" id="CHEBI:456216"/>
        <dbReference type="EC" id="2.7.11.1"/>
    </reaction>
</comment>
<evidence type="ECO:0000256" key="15">
    <source>
        <dbReference type="ARBA" id="ARBA00023170"/>
    </source>
</evidence>